<evidence type="ECO:0000259" key="5">
    <source>
        <dbReference type="Pfam" id="PF03668"/>
    </source>
</evidence>
<evidence type="ECO:0000256" key="4">
    <source>
        <dbReference type="HAMAP-Rule" id="MF_00636"/>
    </source>
</evidence>
<dbReference type="InterPro" id="IPR005337">
    <property type="entry name" value="RapZ-like"/>
</dbReference>
<evidence type="ECO:0000313" key="7">
    <source>
        <dbReference type="EMBL" id="RZS53134.1"/>
    </source>
</evidence>
<dbReference type="SUPFAM" id="SSF52540">
    <property type="entry name" value="P-loop containing nucleoside triphosphate hydrolases"/>
    <property type="match status" value="1"/>
</dbReference>
<proteinExistence type="inferred from homology"/>
<evidence type="ECO:0000256" key="3">
    <source>
        <dbReference type="ARBA" id="ARBA00023134"/>
    </source>
</evidence>
<dbReference type="Pfam" id="PF22740">
    <property type="entry name" value="PapZ_C"/>
    <property type="match status" value="1"/>
</dbReference>
<comment type="caution">
    <text evidence="7">The sequence shown here is derived from an EMBL/GenBank/DDBJ whole genome shotgun (WGS) entry which is preliminary data.</text>
</comment>
<feature type="binding site" evidence="4">
    <location>
        <begin position="20"/>
        <end position="27"/>
    </location>
    <ligand>
        <name>ATP</name>
        <dbReference type="ChEBI" id="CHEBI:30616"/>
    </ligand>
</feature>
<sequence length="303" mass="33925">MARPKLERARLSEPVILISGISGSGKSVALAALEDAGYFCVDNLPPELLPEFIRLQRQREVSHIAVAVDVRNAASLPRLLPLVDQLRREGTRVLPIFLESRTDTLVKRYSETRRRHPLSTRQDSGGTSHTALFEAIETERALLADVHAIATVIDTSDLRPAQLRAWVRQLVGAAHSALTLIFESFAFKHGVPRDADLVYDLRVLPNPHYVRELRALTGRDAGVVTFMQAQPEAAEMLDQIEAFLDRWLPSYGMDQRSYLTVALGCTGGQHRSVYGVETLAARFRERIPTLIRHRELEAKEHGL</sequence>
<feature type="domain" description="RapZ-like N-terminal" evidence="5">
    <location>
        <begin position="15"/>
        <end position="171"/>
    </location>
</feature>
<dbReference type="NCBIfam" id="NF003828">
    <property type="entry name" value="PRK05416.1"/>
    <property type="match status" value="1"/>
</dbReference>
<protein>
    <submittedName>
        <fullName evidence="7">UPF0042 nucleotide-binding protein</fullName>
    </submittedName>
</protein>
<keyword evidence="8" id="KW-1185">Reference proteome</keyword>
<dbReference type="PANTHER" id="PTHR30448:SF0">
    <property type="entry name" value="RNASE ADAPTER PROTEIN RAPZ"/>
    <property type="match status" value="1"/>
</dbReference>
<dbReference type="AlphaFoldDB" id="A0A4Q7LG19"/>
<evidence type="ECO:0000256" key="2">
    <source>
        <dbReference type="ARBA" id="ARBA00022840"/>
    </source>
</evidence>
<gene>
    <name evidence="7" type="ORF">EV685_2757</name>
</gene>
<dbReference type="Gene3D" id="3.40.50.300">
    <property type="entry name" value="P-loop containing nucleotide triphosphate hydrolases"/>
    <property type="match status" value="1"/>
</dbReference>
<evidence type="ECO:0000313" key="8">
    <source>
        <dbReference type="Proteomes" id="UP000293433"/>
    </source>
</evidence>
<dbReference type="HAMAP" id="MF_00636">
    <property type="entry name" value="RapZ_like"/>
    <property type="match status" value="1"/>
</dbReference>
<organism evidence="7 8">
    <name type="scientific">Sphaerotilus mobilis</name>
    <dbReference type="NCBI Taxonomy" id="47994"/>
    <lineage>
        <taxon>Bacteria</taxon>
        <taxon>Pseudomonadati</taxon>
        <taxon>Pseudomonadota</taxon>
        <taxon>Betaproteobacteria</taxon>
        <taxon>Burkholderiales</taxon>
        <taxon>Sphaerotilaceae</taxon>
        <taxon>Sphaerotilus</taxon>
    </lineage>
</organism>
<dbReference type="PIRSF" id="PIRSF005052">
    <property type="entry name" value="P-loopkin"/>
    <property type="match status" value="1"/>
</dbReference>
<evidence type="ECO:0000259" key="6">
    <source>
        <dbReference type="Pfam" id="PF22740"/>
    </source>
</evidence>
<dbReference type="InterPro" id="IPR027417">
    <property type="entry name" value="P-loop_NTPase"/>
</dbReference>
<reference evidence="7 8" key="1">
    <citation type="submission" date="2019-02" db="EMBL/GenBank/DDBJ databases">
        <title>Genomic Encyclopedia of Type Strains, Phase IV (KMG-IV): sequencing the most valuable type-strain genomes for metagenomic binning, comparative biology and taxonomic classification.</title>
        <authorList>
            <person name="Goeker M."/>
        </authorList>
    </citation>
    <scope>NUCLEOTIDE SEQUENCE [LARGE SCALE GENOMIC DNA]</scope>
    <source>
        <strain evidence="7 8">DSM 10617</strain>
    </source>
</reference>
<feature type="domain" description="RapZ C-terminal" evidence="6">
    <location>
        <begin position="179"/>
        <end position="297"/>
    </location>
</feature>
<keyword evidence="2 4" id="KW-0067">ATP-binding</keyword>
<dbReference type="InterPro" id="IPR053930">
    <property type="entry name" value="RapZ-like_N"/>
</dbReference>
<accession>A0A4Q7LG19</accession>
<feature type="binding site" evidence="4">
    <location>
        <begin position="69"/>
        <end position="72"/>
    </location>
    <ligand>
        <name>GTP</name>
        <dbReference type="ChEBI" id="CHEBI:37565"/>
    </ligand>
</feature>
<evidence type="ECO:0000256" key="1">
    <source>
        <dbReference type="ARBA" id="ARBA00022741"/>
    </source>
</evidence>
<dbReference type="GO" id="GO:0005525">
    <property type="term" value="F:GTP binding"/>
    <property type="evidence" value="ECO:0007669"/>
    <property type="project" value="UniProtKB-UniRule"/>
</dbReference>
<dbReference type="EMBL" id="SGWV01000010">
    <property type="protein sequence ID" value="RZS53134.1"/>
    <property type="molecule type" value="Genomic_DNA"/>
</dbReference>
<dbReference type="GO" id="GO:0005524">
    <property type="term" value="F:ATP binding"/>
    <property type="evidence" value="ECO:0007669"/>
    <property type="project" value="UniProtKB-UniRule"/>
</dbReference>
<name>A0A4Q7LG19_9BURK</name>
<dbReference type="RefSeq" id="WP_130482598.1">
    <property type="nucleotide sequence ID" value="NZ_SGWV01000010.1"/>
</dbReference>
<dbReference type="InterPro" id="IPR053931">
    <property type="entry name" value="RapZ_C"/>
</dbReference>
<dbReference type="Proteomes" id="UP000293433">
    <property type="component" value="Unassembled WGS sequence"/>
</dbReference>
<dbReference type="PANTHER" id="PTHR30448">
    <property type="entry name" value="RNASE ADAPTER PROTEIN RAPZ"/>
    <property type="match status" value="1"/>
</dbReference>
<keyword evidence="3 4" id="KW-0342">GTP-binding</keyword>
<dbReference type="OrthoDB" id="9784461at2"/>
<keyword evidence="1 4" id="KW-0547">Nucleotide-binding</keyword>
<dbReference type="Pfam" id="PF03668">
    <property type="entry name" value="RapZ-like_N"/>
    <property type="match status" value="1"/>
</dbReference>